<dbReference type="VEuPathDB" id="VectorBase:LLONM1_007077"/>
<proteinExistence type="predicted"/>
<name>A0A1B0GJK5_LUTLO</name>
<dbReference type="InterPro" id="IPR016181">
    <property type="entry name" value="Acyl_CoA_acyltransferase"/>
</dbReference>
<keyword evidence="2" id="KW-1185">Reference proteome</keyword>
<reference evidence="1" key="1">
    <citation type="submission" date="2020-05" db="UniProtKB">
        <authorList>
            <consortium name="EnsemblMetazoa"/>
        </authorList>
    </citation>
    <scope>IDENTIFICATION</scope>
    <source>
        <strain evidence="1">Jacobina</strain>
    </source>
</reference>
<dbReference type="SUPFAM" id="SSF55729">
    <property type="entry name" value="Acyl-CoA N-acyltransferases (Nat)"/>
    <property type="match status" value="1"/>
</dbReference>
<sequence>MTWTRPENVAFPQVWLTFKAKDPDTGKIVKYRVQDLPEDRFDEVLYLMSTVFRRDETMCRNIINDSDLMGRSDASVWCGVLKQKISVVCFKENSNEICGLNILEILEKDVKENGMEIQIPKIQAVMKALDFMKAKADPYNRYGVDKFLHAMGLLVVPKYRGLGISTEILKARVPLGKALGIKLTGTVFTGIASQNTAAKAGFVEDFSVLYEDLAKKEPFVEFPNISAPYCKFMSLRFE</sequence>
<dbReference type="Gene3D" id="3.40.630.30">
    <property type="match status" value="1"/>
</dbReference>
<dbReference type="VEuPathDB" id="VectorBase:LLOJ006632"/>
<evidence type="ECO:0000313" key="1">
    <source>
        <dbReference type="EnsemblMetazoa" id="LLOJ006632-PA"/>
    </source>
</evidence>
<organism evidence="1 2">
    <name type="scientific">Lutzomyia longipalpis</name>
    <name type="common">Sand fly</name>
    <dbReference type="NCBI Taxonomy" id="7200"/>
    <lineage>
        <taxon>Eukaryota</taxon>
        <taxon>Metazoa</taxon>
        <taxon>Ecdysozoa</taxon>
        <taxon>Arthropoda</taxon>
        <taxon>Hexapoda</taxon>
        <taxon>Insecta</taxon>
        <taxon>Pterygota</taxon>
        <taxon>Neoptera</taxon>
        <taxon>Endopterygota</taxon>
        <taxon>Diptera</taxon>
        <taxon>Nematocera</taxon>
        <taxon>Psychodoidea</taxon>
        <taxon>Psychodidae</taxon>
        <taxon>Lutzomyia</taxon>
        <taxon>Lutzomyia</taxon>
    </lineage>
</organism>
<dbReference type="PANTHER" id="PTHR20905">
    <property type="entry name" value="N-ACETYLTRANSFERASE-RELATED"/>
    <property type="match status" value="1"/>
</dbReference>
<dbReference type="GO" id="GO:0008080">
    <property type="term" value="F:N-acetyltransferase activity"/>
    <property type="evidence" value="ECO:0007669"/>
    <property type="project" value="TreeGrafter"/>
</dbReference>
<protein>
    <submittedName>
        <fullName evidence="1">Uncharacterized protein</fullName>
    </submittedName>
</protein>
<dbReference type="EMBL" id="AJWK01021900">
    <property type="status" value="NOT_ANNOTATED_CDS"/>
    <property type="molecule type" value="Genomic_DNA"/>
</dbReference>
<dbReference type="PANTHER" id="PTHR20905:SF32">
    <property type="entry name" value="ARYLALKYLAMINE N-ACETYLTRANSFERASE-LIKE 7, ISOFORM A"/>
    <property type="match status" value="1"/>
</dbReference>
<dbReference type="AlphaFoldDB" id="A0A1B0GJK5"/>
<evidence type="ECO:0000313" key="2">
    <source>
        <dbReference type="Proteomes" id="UP000092461"/>
    </source>
</evidence>
<dbReference type="Proteomes" id="UP000092461">
    <property type="component" value="Unassembled WGS sequence"/>
</dbReference>
<dbReference type="EnsemblMetazoa" id="LLOJ006632-RA">
    <property type="protein sequence ID" value="LLOJ006632-PA"/>
    <property type="gene ID" value="LLOJ006632"/>
</dbReference>
<accession>A0A1B0GJK5</accession>